<evidence type="ECO:0000313" key="1">
    <source>
        <dbReference type="EMBL" id="MAA13227.1"/>
    </source>
</evidence>
<sequence>MRPYSETSTFGDVAIMPLSMHTDWLVEEKWATDSLQNSYCACACELMFPMSSLDYRLVGKSFLPFTTCPCLSFLSFLPFSLYTGELTMTGEIPAVWFENPLWCWGTFTGM</sequence>
<accession>A0A224Y6N5</accession>
<name>A0A224Y6N5_9ACAR</name>
<proteinExistence type="predicted"/>
<dbReference type="AlphaFoldDB" id="A0A224Y6N5"/>
<dbReference type="EMBL" id="GFPF01002081">
    <property type="protein sequence ID" value="MAA13227.1"/>
    <property type="molecule type" value="Transcribed_RNA"/>
</dbReference>
<organism evidence="1">
    <name type="scientific">Rhipicephalus zambeziensis</name>
    <dbReference type="NCBI Taxonomy" id="60191"/>
    <lineage>
        <taxon>Eukaryota</taxon>
        <taxon>Metazoa</taxon>
        <taxon>Ecdysozoa</taxon>
        <taxon>Arthropoda</taxon>
        <taxon>Chelicerata</taxon>
        <taxon>Arachnida</taxon>
        <taxon>Acari</taxon>
        <taxon>Parasitiformes</taxon>
        <taxon>Ixodida</taxon>
        <taxon>Ixodoidea</taxon>
        <taxon>Ixodidae</taxon>
        <taxon>Rhipicephalinae</taxon>
        <taxon>Rhipicephalus</taxon>
        <taxon>Rhipicephalus</taxon>
    </lineage>
</organism>
<reference evidence="1" key="1">
    <citation type="journal article" date="2017" name="Parasit. Vectors">
        <title>Sialotranscriptomics of Rhipicephalus zambeziensis reveals intricate expression profiles of secretory proteins and suggests tight temporal transcriptional regulation during blood-feeding.</title>
        <authorList>
            <person name="de Castro M.H."/>
            <person name="de Klerk D."/>
            <person name="Pienaar R."/>
            <person name="Rees D.J.G."/>
            <person name="Mans B.J."/>
        </authorList>
    </citation>
    <scope>NUCLEOTIDE SEQUENCE</scope>
    <source>
        <tissue evidence="1">Salivary glands</tissue>
    </source>
</reference>
<protein>
    <submittedName>
        <fullName evidence="1">Uncharacterized protein</fullName>
    </submittedName>
</protein>